<dbReference type="Pfam" id="PF00122">
    <property type="entry name" value="E1-E2_ATPase"/>
    <property type="match status" value="1"/>
</dbReference>
<keyword evidence="4 16" id="KW-0812">Transmembrane</keyword>
<accession>A0A172Y4W8</accession>
<proteinExistence type="predicted"/>
<feature type="transmembrane region" description="Helical" evidence="16">
    <location>
        <begin position="78"/>
        <end position="95"/>
    </location>
</feature>
<evidence type="ECO:0000259" key="19">
    <source>
        <dbReference type="Pfam" id="PF00690"/>
    </source>
</evidence>
<organism evidence="20 21">
    <name type="scientific">Brevundimonas naejangsanensis</name>
    <dbReference type="NCBI Taxonomy" id="588932"/>
    <lineage>
        <taxon>Bacteria</taxon>
        <taxon>Pseudomonadati</taxon>
        <taxon>Pseudomonadota</taxon>
        <taxon>Alphaproteobacteria</taxon>
        <taxon>Caulobacterales</taxon>
        <taxon>Caulobacteraceae</taxon>
        <taxon>Brevundimonas</taxon>
    </lineage>
</organism>
<dbReference type="EMBL" id="CP015614">
    <property type="protein sequence ID" value="ANF54261.1"/>
    <property type="molecule type" value="Genomic_DNA"/>
</dbReference>
<dbReference type="InterPro" id="IPR044492">
    <property type="entry name" value="P_typ_ATPase_HD_dom"/>
</dbReference>
<dbReference type="InterPro" id="IPR023214">
    <property type="entry name" value="HAD_sf"/>
</dbReference>
<evidence type="ECO:0000256" key="10">
    <source>
        <dbReference type="ARBA" id="ARBA00022989"/>
    </source>
</evidence>
<dbReference type="FunFam" id="3.40.50.1000:FF:000144">
    <property type="entry name" value="copper-transporting ATPase 1 isoform X2"/>
    <property type="match status" value="1"/>
</dbReference>
<dbReference type="SUPFAM" id="SSF81653">
    <property type="entry name" value="Calcium ATPase, transduction domain A"/>
    <property type="match status" value="1"/>
</dbReference>
<dbReference type="Gene3D" id="2.70.150.10">
    <property type="entry name" value="Calcium-transporting ATPase, cytoplasmic transduction domain A"/>
    <property type="match status" value="1"/>
</dbReference>
<feature type="transmembrane region" description="Helical" evidence="16">
    <location>
        <begin position="658"/>
        <end position="679"/>
    </location>
</feature>
<evidence type="ECO:0000256" key="14">
    <source>
        <dbReference type="ARBA" id="ARBA00049289"/>
    </source>
</evidence>
<dbReference type="SFLD" id="SFLDS00003">
    <property type="entry name" value="Haloacid_Dehalogenase"/>
    <property type="match status" value="1"/>
</dbReference>
<evidence type="ECO:0000256" key="6">
    <source>
        <dbReference type="ARBA" id="ARBA00022741"/>
    </source>
</evidence>
<evidence type="ECO:0000256" key="8">
    <source>
        <dbReference type="ARBA" id="ARBA00022840"/>
    </source>
</evidence>
<comment type="catalytic activity">
    <reaction evidence="14">
        <text>Cu(+)(in) + ATP + H2O = Cu(+)(out) + ADP + phosphate + H(+)</text>
        <dbReference type="Rhea" id="RHEA:25792"/>
        <dbReference type="ChEBI" id="CHEBI:15377"/>
        <dbReference type="ChEBI" id="CHEBI:15378"/>
        <dbReference type="ChEBI" id="CHEBI:30616"/>
        <dbReference type="ChEBI" id="CHEBI:43474"/>
        <dbReference type="ChEBI" id="CHEBI:49552"/>
        <dbReference type="ChEBI" id="CHEBI:456216"/>
        <dbReference type="EC" id="7.2.2.8"/>
    </reaction>
</comment>
<dbReference type="PROSITE" id="PS00154">
    <property type="entry name" value="ATPASE_E1_E2"/>
    <property type="match status" value="1"/>
</dbReference>
<name>A0A172Y4W8_9CAUL</name>
<evidence type="ECO:0000256" key="3">
    <source>
        <dbReference type="ARBA" id="ARBA00022448"/>
    </source>
</evidence>
<dbReference type="GO" id="GO:0140581">
    <property type="term" value="F:P-type monovalent copper transporter activity"/>
    <property type="evidence" value="ECO:0007669"/>
    <property type="project" value="UniProtKB-EC"/>
</dbReference>
<evidence type="ECO:0000256" key="2">
    <source>
        <dbReference type="ARBA" id="ARBA00012517"/>
    </source>
</evidence>
<dbReference type="GO" id="GO:0012505">
    <property type="term" value="C:endomembrane system"/>
    <property type="evidence" value="ECO:0007669"/>
    <property type="project" value="UniProtKB-SubCell"/>
</dbReference>
<evidence type="ECO:0000256" key="1">
    <source>
        <dbReference type="ARBA" id="ARBA00004127"/>
    </source>
</evidence>
<dbReference type="PRINTS" id="PR00120">
    <property type="entry name" value="HATPASE"/>
</dbReference>
<comment type="subcellular location">
    <subcellularLocation>
        <location evidence="1">Endomembrane system</location>
        <topology evidence="1">Multi-pass membrane protein</topology>
    </subcellularLocation>
</comment>
<dbReference type="GO" id="GO:0016887">
    <property type="term" value="F:ATP hydrolysis activity"/>
    <property type="evidence" value="ECO:0007669"/>
    <property type="project" value="InterPro"/>
</dbReference>
<evidence type="ECO:0000256" key="4">
    <source>
        <dbReference type="ARBA" id="ARBA00022692"/>
    </source>
</evidence>
<dbReference type="SUPFAM" id="SSF81660">
    <property type="entry name" value="Metal cation-transporting ATPase, ATP-binding domain N"/>
    <property type="match status" value="1"/>
</dbReference>
<dbReference type="OrthoDB" id="9813266at2"/>
<evidence type="ECO:0000256" key="5">
    <source>
        <dbReference type="ARBA" id="ARBA00022723"/>
    </source>
</evidence>
<dbReference type="Gene3D" id="1.20.1110.10">
    <property type="entry name" value="Calcium-transporting ATPase, transmembrane domain"/>
    <property type="match status" value="1"/>
</dbReference>
<dbReference type="PRINTS" id="PR00119">
    <property type="entry name" value="CATATPASE"/>
</dbReference>
<feature type="domain" description="P-type ATPase A" evidence="17">
    <location>
        <begin position="111"/>
        <end position="222"/>
    </location>
</feature>
<keyword evidence="8" id="KW-0067">ATP-binding</keyword>
<dbReference type="InterPro" id="IPR001757">
    <property type="entry name" value="P_typ_ATPase"/>
</dbReference>
<dbReference type="InterPro" id="IPR036412">
    <property type="entry name" value="HAD-like_sf"/>
</dbReference>
<feature type="transmembrane region" description="Helical" evidence="16">
    <location>
        <begin position="794"/>
        <end position="815"/>
    </location>
</feature>
<dbReference type="InterPro" id="IPR023299">
    <property type="entry name" value="ATPase_P-typ_cyto_dom_N"/>
</dbReference>
<dbReference type="InterPro" id="IPR008250">
    <property type="entry name" value="ATPase_P-typ_transduc_dom_A_sf"/>
</dbReference>
<evidence type="ECO:0000256" key="11">
    <source>
        <dbReference type="ARBA" id="ARBA00023008"/>
    </source>
</evidence>
<evidence type="ECO:0000313" key="21">
    <source>
        <dbReference type="Proteomes" id="UP000077603"/>
    </source>
</evidence>
<evidence type="ECO:0000256" key="15">
    <source>
        <dbReference type="SAM" id="MobiDB-lite"/>
    </source>
</evidence>
<evidence type="ECO:0000256" key="12">
    <source>
        <dbReference type="ARBA" id="ARBA00023065"/>
    </source>
</evidence>
<dbReference type="Pfam" id="PF00689">
    <property type="entry name" value="Cation_ATPase_C"/>
    <property type="match status" value="1"/>
</dbReference>
<feature type="transmembrane region" description="Helical" evidence="16">
    <location>
        <begin position="272"/>
        <end position="297"/>
    </location>
</feature>
<dbReference type="InterPro" id="IPR018303">
    <property type="entry name" value="ATPase_P-typ_P_site"/>
</dbReference>
<dbReference type="SUPFAM" id="SSF56784">
    <property type="entry name" value="HAD-like"/>
    <property type="match status" value="1"/>
</dbReference>
<dbReference type="SFLD" id="SFLDF00027">
    <property type="entry name" value="p-type_atpase"/>
    <property type="match status" value="1"/>
</dbReference>
<keyword evidence="11" id="KW-0186">Copper</keyword>
<gene>
    <name evidence="20" type="ORF">DA69_05610</name>
</gene>
<dbReference type="InterPro" id="IPR006068">
    <property type="entry name" value="ATPase_P-typ_cation-transptr_C"/>
</dbReference>
<dbReference type="Pfam" id="PF00702">
    <property type="entry name" value="Hydrolase"/>
    <property type="match status" value="1"/>
</dbReference>
<feature type="transmembrane region" description="Helical" evidence="16">
    <location>
        <begin position="767"/>
        <end position="788"/>
    </location>
</feature>
<dbReference type="SFLD" id="SFLDG00002">
    <property type="entry name" value="C1.7:_P-type_atpase_like"/>
    <property type="match status" value="1"/>
</dbReference>
<feature type="domain" description="Cation-transporting P-type ATPase N-terminal" evidence="19">
    <location>
        <begin position="19"/>
        <end position="68"/>
    </location>
</feature>
<dbReference type="Pfam" id="PF00690">
    <property type="entry name" value="Cation_ATPase_N"/>
    <property type="match status" value="1"/>
</dbReference>
<evidence type="ECO:0000259" key="17">
    <source>
        <dbReference type="Pfam" id="PF00122"/>
    </source>
</evidence>
<keyword evidence="21" id="KW-1185">Reference proteome</keyword>
<dbReference type="GO" id="GO:0005524">
    <property type="term" value="F:ATP binding"/>
    <property type="evidence" value="ECO:0007669"/>
    <property type="project" value="UniProtKB-KW"/>
</dbReference>
<keyword evidence="6" id="KW-0547">Nucleotide-binding</keyword>
<keyword evidence="3" id="KW-0813">Transport</keyword>
<dbReference type="Gene3D" id="3.40.50.1000">
    <property type="entry name" value="HAD superfamily/HAD-like"/>
    <property type="match status" value="1"/>
</dbReference>
<dbReference type="KEGG" id="bne:DA69_05610"/>
<keyword evidence="5" id="KW-0479">Metal-binding</keyword>
<feature type="transmembrane region" description="Helical" evidence="16">
    <location>
        <begin position="735"/>
        <end position="755"/>
    </location>
</feature>
<dbReference type="NCBIfam" id="TIGR01494">
    <property type="entry name" value="ATPase_P-type"/>
    <property type="match status" value="2"/>
</dbReference>
<feature type="transmembrane region" description="Helical" evidence="16">
    <location>
        <begin position="633"/>
        <end position="652"/>
    </location>
</feature>
<dbReference type="GO" id="GO:0046872">
    <property type="term" value="F:metal ion binding"/>
    <property type="evidence" value="ECO:0007669"/>
    <property type="project" value="UniProtKB-KW"/>
</dbReference>
<dbReference type="STRING" id="588932.DA69_05610"/>
<evidence type="ECO:0000256" key="7">
    <source>
        <dbReference type="ARBA" id="ARBA00022796"/>
    </source>
</evidence>
<dbReference type="PANTHER" id="PTHR42861">
    <property type="entry name" value="CALCIUM-TRANSPORTING ATPASE"/>
    <property type="match status" value="1"/>
</dbReference>
<feature type="domain" description="Cation-transporting P-type ATPase C-terminal" evidence="18">
    <location>
        <begin position="656"/>
        <end position="812"/>
    </location>
</feature>
<dbReference type="Proteomes" id="UP000077603">
    <property type="component" value="Chromosome"/>
</dbReference>
<keyword evidence="9" id="KW-1278">Translocase</keyword>
<dbReference type="AlphaFoldDB" id="A0A172Y4W8"/>
<keyword evidence="10 16" id="KW-1133">Transmembrane helix</keyword>
<feature type="transmembrane region" description="Helical" evidence="16">
    <location>
        <begin position="239"/>
        <end position="260"/>
    </location>
</feature>
<keyword evidence="13 16" id="KW-0472">Membrane</keyword>
<feature type="compositionally biased region" description="Basic and acidic residues" evidence="15">
    <location>
        <begin position="839"/>
        <end position="855"/>
    </location>
</feature>
<reference evidence="20 21" key="1">
    <citation type="journal article" date="2014" name="Genome Announc.">
        <title>Genome Sequence of a Promising Hydrogen-Producing Facultative Anaerobic Bacterium, Brevundimonas naejangsanensis Strain B1.</title>
        <authorList>
            <person name="Su H."/>
            <person name="Zhang T."/>
            <person name="Bao M."/>
            <person name="Jiang Y."/>
            <person name="Wang Y."/>
            <person name="Tan T."/>
        </authorList>
    </citation>
    <scope>NUCLEOTIDE SEQUENCE [LARGE SCALE GENOMIC DNA]</scope>
    <source>
        <strain evidence="20 21">B1</strain>
    </source>
</reference>
<dbReference type="Gene3D" id="3.40.1110.10">
    <property type="entry name" value="Calcium-transporting ATPase, cytoplasmic domain N"/>
    <property type="match status" value="1"/>
</dbReference>
<protein>
    <recommendedName>
        <fullName evidence="2">P-type Cu(+) transporter</fullName>
        <ecNumber evidence="2">7.2.2.8</ecNumber>
    </recommendedName>
</protein>
<keyword evidence="12" id="KW-0406">Ion transport</keyword>
<dbReference type="EC" id="7.2.2.8" evidence="2"/>
<feature type="transmembrane region" description="Helical" evidence="16">
    <location>
        <begin position="57"/>
        <end position="72"/>
    </location>
</feature>
<feature type="region of interest" description="Disordered" evidence="15">
    <location>
        <begin position="825"/>
        <end position="869"/>
    </location>
</feature>
<feature type="transmembrane region" description="Helical" evidence="16">
    <location>
        <begin position="700"/>
        <end position="723"/>
    </location>
</feature>
<evidence type="ECO:0000256" key="16">
    <source>
        <dbReference type="SAM" id="Phobius"/>
    </source>
</evidence>
<dbReference type="InterPro" id="IPR059000">
    <property type="entry name" value="ATPase_P-type_domA"/>
</dbReference>
<evidence type="ECO:0000256" key="9">
    <source>
        <dbReference type="ARBA" id="ARBA00022967"/>
    </source>
</evidence>
<dbReference type="SUPFAM" id="SSF81665">
    <property type="entry name" value="Calcium ATPase, transmembrane domain M"/>
    <property type="match status" value="1"/>
</dbReference>
<dbReference type="InterPro" id="IPR004014">
    <property type="entry name" value="ATPase_P-typ_cation-transptr_N"/>
</dbReference>
<keyword evidence="7" id="KW-0187">Copper transport</keyword>
<sequence>MSMRRIPKDRLADLGGDDVGLTNEMASARRARFGFNDIVAEAPSTWRTLLRNTARDPMLWFLLTLSLLFSVLGDYTEAAVLAVALAPMIGMDLFLHRRTQASTRSLSRRLAAQASVVRSGVSITIPAREVVPGDLIEVGAGAPFPADVLVLAGQEIQVDESSLTGEAWPVGKRPVEGPLQGLSSAEAAHWGFAGTQVLTGQARARVVNTGSDTLYGEIARSARLGGHVRTPLQHAIARLVGLLLAASLALCVALAAIRLLQGHGLLDAFLSAATLAIAAMPEEFPVVFTFFLGVGVYRIARRKALVRRAVAIENMGRITCICSDKTGTLTEGRLRLAHSCPASDLTAETLGVLAAAAARADSADPLDEALIAAAAGERFQRLATFPFTAARRRETAIVRGANGDCIAVVKGAPETVFDLCAGSEEQVDRLRKQVGLYAEGGHKVIAIATKTLDRRPDLASEPVDGFSPSGLLALEDPVREGVREAVMACRQAGIRVVMVTGDHPGTAKAIAREAGLGAARLNVVEADELDGKDEDAFAAAALDLDVMARAAPAQKLRLVQTLQRLGDVVAVTGDGVNDVPALQIADIGIAMGERGTESAREVAAVVLLDDNFRTIVEAIREGRQLFRNLQLSFIYLLMVHIPLVLSAAAIPLAGYPLLYLPVHIVWLELIIHPTAMLAFQEAPQAGQLLPTLRSGKARFFGPRSWLIIALSGAALAGVIFFGFDHALGGGVDVDHARAVALGALIAMSAAVAAVLSRLASLTSRIVVGGTIVSLILFVQTPVVAGLLALKPLHWMDWGMIVAAAGLTGVFAKLVVRSLDETSAAVRSGSDAEEATDPGGDGHGERSPEDHARDGSVDGSASCFGSQSAQ</sequence>
<evidence type="ECO:0000313" key="20">
    <source>
        <dbReference type="EMBL" id="ANF54261.1"/>
    </source>
</evidence>
<dbReference type="GO" id="GO:0016020">
    <property type="term" value="C:membrane"/>
    <property type="evidence" value="ECO:0007669"/>
    <property type="project" value="InterPro"/>
</dbReference>
<dbReference type="InterPro" id="IPR023298">
    <property type="entry name" value="ATPase_P-typ_TM_dom_sf"/>
</dbReference>
<evidence type="ECO:0000259" key="18">
    <source>
        <dbReference type="Pfam" id="PF00689"/>
    </source>
</evidence>
<evidence type="ECO:0000256" key="13">
    <source>
        <dbReference type="ARBA" id="ARBA00023136"/>
    </source>
</evidence>